<dbReference type="Pfam" id="PF04397">
    <property type="entry name" value="LytTR"/>
    <property type="match status" value="1"/>
</dbReference>
<dbReference type="Gene3D" id="3.40.50.2300">
    <property type="match status" value="1"/>
</dbReference>
<keyword evidence="4" id="KW-0238">DNA-binding</keyword>
<dbReference type="Gene3D" id="2.40.50.1020">
    <property type="entry name" value="LytTr DNA-binding domain"/>
    <property type="match status" value="1"/>
</dbReference>
<gene>
    <name evidence="4" type="ORF">N7U62_02820</name>
</gene>
<proteinExistence type="predicted"/>
<evidence type="ECO:0000313" key="4">
    <source>
        <dbReference type="EMBL" id="MCV9385575.1"/>
    </source>
</evidence>
<dbReference type="PANTHER" id="PTHR37299:SF1">
    <property type="entry name" value="STAGE 0 SPORULATION PROTEIN A HOMOLOG"/>
    <property type="match status" value="1"/>
</dbReference>
<keyword evidence="5" id="KW-1185">Reference proteome</keyword>
<dbReference type="PROSITE" id="PS50110">
    <property type="entry name" value="RESPONSE_REGULATORY"/>
    <property type="match status" value="1"/>
</dbReference>
<dbReference type="InterPro" id="IPR011006">
    <property type="entry name" value="CheY-like_superfamily"/>
</dbReference>
<feature type="domain" description="Response regulatory" evidence="2">
    <location>
        <begin position="2"/>
        <end position="115"/>
    </location>
</feature>
<dbReference type="SMART" id="SM00850">
    <property type="entry name" value="LytTR"/>
    <property type="match status" value="1"/>
</dbReference>
<dbReference type="GO" id="GO:0003677">
    <property type="term" value="F:DNA binding"/>
    <property type="evidence" value="ECO:0007669"/>
    <property type="project" value="UniProtKB-KW"/>
</dbReference>
<dbReference type="Pfam" id="PF00072">
    <property type="entry name" value="Response_reg"/>
    <property type="match status" value="1"/>
</dbReference>
<evidence type="ECO:0000256" key="1">
    <source>
        <dbReference type="PROSITE-ProRule" id="PRU00169"/>
    </source>
</evidence>
<dbReference type="InterPro" id="IPR007492">
    <property type="entry name" value="LytTR_DNA-bd_dom"/>
</dbReference>
<keyword evidence="1" id="KW-0597">Phosphoprotein</keyword>
<dbReference type="Proteomes" id="UP001300692">
    <property type="component" value="Unassembled WGS sequence"/>
</dbReference>
<accession>A0ABT3CQ36</accession>
<sequence>MNVLIVEDEGIAADRLERLVTALRPKVRILEQLDTVKSAVSWFQTNEMPDLLFFDIHLADGSSFEIFEQVNIHCPVIFTTAYDQYAIKAFEVNSVDYLLKPIEEQKLEKALSKFESLNQPNAPIDVNELKSLIQGSQKKYKERFVVKVGEHLRSIPVDQVDCFYSEEGATYLLDAKGQRVIVDYALDQLSGLVDPGHFFRINRKFIIRMSAIQDIVSYSNSRLKIALPHLDNNELIVSRDRVGEFKSWLDC</sequence>
<evidence type="ECO:0000313" key="5">
    <source>
        <dbReference type="Proteomes" id="UP001300692"/>
    </source>
</evidence>
<dbReference type="SUPFAM" id="SSF52172">
    <property type="entry name" value="CheY-like"/>
    <property type="match status" value="1"/>
</dbReference>
<evidence type="ECO:0000259" key="2">
    <source>
        <dbReference type="PROSITE" id="PS50110"/>
    </source>
</evidence>
<dbReference type="InterPro" id="IPR001789">
    <property type="entry name" value="Sig_transdc_resp-reg_receiver"/>
</dbReference>
<protein>
    <submittedName>
        <fullName evidence="4">LytTR family DNA-binding domain-containing protein</fullName>
    </submittedName>
</protein>
<reference evidence="4 5" key="1">
    <citation type="submission" date="2022-10" db="EMBL/GenBank/DDBJ databases">
        <title>Comparative genomics and taxonomic characterization of three novel marine species of genus Reichenbachiella exhibiting antioxidant and polysaccharide degradation activities.</title>
        <authorList>
            <person name="Muhammad N."/>
            <person name="Lee Y.-J."/>
            <person name="Ko J."/>
            <person name="Kim S.-G."/>
        </authorList>
    </citation>
    <scope>NUCLEOTIDE SEQUENCE [LARGE SCALE GENOMIC DNA]</scope>
    <source>
        <strain evidence="4 5">ABR2-5</strain>
    </source>
</reference>
<dbReference type="PROSITE" id="PS50930">
    <property type="entry name" value="HTH_LYTTR"/>
    <property type="match status" value="1"/>
</dbReference>
<dbReference type="RefSeq" id="WP_264136360.1">
    <property type="nucleotide sequence ID" value="NZ_JAOYOD010000001.1"/>
</dbReference>
<feature type="domain" description="HTH LytTR-type" evidence="3">
    <location>
        <begin position="144"/>
        <end position="251"/>
    </location>
</feature>
<dbReference type="EMBL" id="JAOYOD010000001">
    <property type="protein sequence ID" value="MCV9385575.1"/>
    <property type="molecule type" value="Genomic_DNA"/>
</dbReference>
<dbReference type="SMART" id="SM00448">
    <property type="entry name" value="REC"/>
    <property type="match status" value="1"/>
</dbReference>
<organism evidence="4 5">
    <name type="scientific">Reichenbachiella ulvae</name>
    <dbReference type="NCBI Taxonomy" id="2980104"/>
    <lineage>
        <taxon>Bacteria</taxon>
        <taxon>Pseudomonadati</taxon>
        <taxon>Bacteroidota</taxon>
        <taxon>Cytophagia</taxon>
        <taxon>Cytophagales</taxon>
        <taxon>Reichenbachiellaceae</taxon>
        <taxon>Reichenbachiella</taxon>
    </lineage>
</organism>
<dbReference type="InterPro" id="IPR046947">
    <property type="entry name" value="LytR-like"/>
</dbReference>
<dbReference type="PANTHER" id="PTHR37299">
    <property type="entry name" value="TRANSCRIPTIONAL REGULATOR-RELATED"/>
    <property type="match status" value="1"/>
</dbReference>
<feature type="modified residue" description="4-aspartylphosphate" evidence="1">
    <location>
        <position position="55"/>
    </location>
</feature>
<evidence type="ECO:0000259" key="3">
    <source>
        <dbReference type="PROSITE" id="PS50930"/>
    </source>
</evidence>
<comment type="caution">
    <text evidence="4">The sequence shown here is derived from an EMBL/GenBank/DDBJ whole genome shotgun (WGS) entry which is preliminary data.</text>
</comment>
<name>A0ABT3CQ36_9BACT</name>